<evidence type="ECO:0000259" key="15">
    <source>
        <dbReference type="PROSITE" id="PS51199"/>
    </source>
</evidence>
<evidence type="ECO:0000256" key="3">
    <source>
        <dbReference type="ARBA" id="ARBA00022515"/>
    </source>
</evidence>
<keyword evidence="7 14" id="KW-0347">Helicase</keyword>
<reference evidence="16 17" key="1">
    <citation type="submission" date="2019-09" db="EMBL/GenBank/DDBJ databases">
        <title>Genome sequence of Roseospira marina, one of the more divergent members of the non-sulfur purple photosynthetic bacterial family, the Rhodospirillaceae.</title>
        <authorList>
            <person name="Meyer T."/>
            <person name="Kyndt J."/>
        </authorList>
    </citation>
    <scope>NUCLEOTIDE SEQUENCE [LARGE SCALE GENOMIC DNA]</scope>
    <source>
        <strain evidence="16 17">DSM 15113</strain>
    </source>
</reference>
<dbReference type="InterPro" id="IPR007692">
    <property type="entry name" value="DNA_helicase_DnaB"/>
</dbReference>
<dbReference type="GO" id="GO:0005829">
    <property type="term" value="C:cytosol"/>
    <property type="evidence" value="ECO:0007669"/>
    <property type="project" value="TreeGrafter"/>
</dbReference>
<evidence type="ECO:0000256" key="2">
    <source>
        <dbReference type="ARBA" id="ARBA00011643"/>
    </source>
</evidence>
<dbReference type="SUPFAM" id="SSF48024">
    <property type="entry name" value="N-terminal domain of DnaB helicase"/>
    <property type="match status" value="1"/>
</dbReference>
<dbReference type="GO" id="GO:0016887">
    <property type="term" value="F:ATP hydrolysis activity"/>
    <property type="evidence" value="ECO:0007669"/>
    <property type="project" value="RHEA"/>
</dbReference>
<keyword evidence="10" id="KW-0413">Isomerase</keyword>
<evidence type="ECO:0000256" key="14">
    <source>
        <dbReference type="RuleBase" id="RU362085"/>
    </source>
</evidence>
<evidence type="ECO:0000256" key="12">
    <source>
        <dbReference type="ARBA" id="ARBA00048954"/>
    </source>
</evidence>
<evidence type="ECO:0000256" key="9">
    <source>
        <dbReference type="ARBA" id="ARBA00023125"/>
    </source>
</evidence>
<gene>
    <name evidence="16" type="primary">dnaB</name>
    <name evidence="16" type="ORF">F1188_20190</name>
</gene>
<dbReference type="GO" id="GO:0005524">
    <property type="term" value="F:ATP binding"/>
    <property type="evidence" value="ECO:0007669"/>
    <property type="project" value="UniProtKB-UniRule"/>
</dbReference>
<sequence>MPFDPPEDGRVPPQSLEAEQALLGAVLSNAAVFDRVCDHVAADDFAHPGHGALWAEIARVSERGATPTPITLQSFANDCPDLEAAGGARYLVTLMGSCVTTFNTPEYARVIADYAHRRRLMGIGRELEINAHSHDLETTAAAIQEQAEAALLEVADAGPGRSATLHVSQAIDLALEQMEAAHKQRAPTGLLTGYPDLDRLLGGIADDELVILAGRPSMGKSALAMSLAWRVAEAGTAADFYSAEMGPDGLAERLVSAQAEVGLSDLKQGRCSPERFERVLAVRDAFARVPLYIQDCAGISVAAIRSRARRMKRRHGIGLIVVDYLQILSQTRGERSENRTQEITKISAGLKALAKELRVPVIALSQLSRAVEQREDKRPLLSDLRESGAIEQDADKVVFVYRDEYYLDRSEPSPREGEAADAFRDRLARHSERLGAVRNVMEVIVAKNRRGGIGTARLFFHAPTQRIEPLCREETR</sequence>
<dbReference type="PROSITE" id="PS51199">
    <property type="entry name" value="SF4_HELICASE"/>
    <property type="match status" value="1"/>
</dbReference>
<dbReference type="Pfam" id="PF03796">
    <property type="entry name" value="DnaB_C"/>
    <property type="match status" value="1"/>
</dbReference>
<protein>
    <recommendedName>
        <fullName evidence="13 14">Replicative DNA helicase</fullName>
        <ecNumber evidence="13 14">5.6.2.3</ecNumber>
    </recommendedName>
</protein>
<evidence type="ECO:0000256" key="6">
    <source>
        <dbReference type="ARBA" id="ARBA00022801"/>
    </source>
</evidence>
<dbReference type="InterPro" id="IPR007694">
    <property type="entry name" value="DNA_helicase_DnaB-like_C"/>
</dbReference>
<dbReference type="GO" id="GO:0043139">
    <property type="term" value="F:5'-3' DNA helicase activity"/>
    <property type="evidence" value="ECO:0007669"/>
    <property type="project" value="UniProtKB-EC"/>
</dbReference>
<dbReference type="GO" id="GO:1990077">
    <property type="term" value="C:primosome complex"/>
    <property type="evidence" value="ECO:0007669"/>
    <property type="project" value="UniProtKB-UniRule"/>
</dbReference>
<name>A0A5M6I5A0_9PROT</name>
<dbReference type="InterPro" id="IPR016136">
    <property type="entry name" value="DNA_helicase_N/primase_C"/>
</dbReference>
<feature type="domain" description="SF4 helicase" evidence="15">
    <location>
        <begin position="183"/>
        <end position="474"/>
    </location>
</feature>
<dbReference type="AlphaFoldDB" id="A0A5M6I5A0"/>
<comment type="subunit">
    <text evidence="2">Homohexamer.</text>
</comment>
<proteinExistence type="inferred from homology"/>
<accession>A0A5M6I5A0</accession>
<dbReference type="NCBIfam" id="TIGR00665">
    <property type="entry name" value="DnaB"/>
    <property type="match status" value="1"/>
</dbReference>
<evidence type="ECO:0000256" key="7">
    <source>
        <dbReference type="ARBA" id="ARBA00022806"/>
    </source>
</evidence>
<evidence type="ECO:0000256" key="8">
    <source>
        <dbReference type="ARBA" id="ARBA00022840"/>
    </source>
</evidence>
<dbReference type="GO" id="GO:0006269">
    <property type="term" value="P:DNA replication, synthesis of primer"/>
    <property type="evidence" value="ECO:0007669"/>
    <property type="project" value="UniProtKB-UniRule"/>
</dbReference>
<dbReference type="Proteomes" id="UP000324065">
    <property type="component" value="Unassembled WGS sequence"/>
</dbReference>
<dbReference type="Gene3D" id="3.40.50.300">
    <property type="entry name" value="P-loop containing nucleotide triphosphate hydrolases"/>
    <property type="match status" value="1"/>
</dbReference>
<evidence type="ECO:0000256" key="1">
    <source>
        <dbReference type="ARBA" id="ARBA00008428"/>
    </source>
</evidence>
<dbReference type="PANTHER" id="PTHR30153">
    <property type="entry name" value="REPLICATIVE DNA HELICASE DNAB"/>
    <property type="match status" value="1"/>
</dbReference>
<dbReference type="InterPro" id="IPR027417">
    <property type="entry name" value="P-loop_NTPase"/>
</dbReference>
<keyword evidence="5 14" id="KW-0547">Nucleotide-binding</keyword>
<comment type="caution">
    <text evidence="16">The sequence shown here is derived from an EMBL/GenBank/DDBJ whole genome shotgun (WGS) entry which is preliminary data.</text>
</comment>
<evidence type="ECO:0000256" key="13">
    <source>
        <dbReference type="NCBIfam" id="TIGR00665"/>
    </source>
</evidence>
<dbReference type="InterPro" id="IPR036185">
    <property type="entry name" value="DNA_heli_DnaB-like_N_sf"/>
</dbReference>
<keyword evidence="4 14" id="KW-0235">DNA replication</keyword>
<dbReference type="EMBL" id="VWPJ01000042">
    <property type="protein sequence ID" value="KAA5603007.1"/>
    <property type="molecule type" value="Genomic_DNA"/>
</dbReference>
<dbReference type="CDD" id="cd00984">
    <property type="entry name" value="DnaB_C"/>
    <property type="match status" value="1"/>
</dbReference>
<keyword evidence="8 14" id="KW-0067">ATP-binding</keyword>
<evidence type="ECO:0000256" key="5">
    <source>
        <dbReference type="ARBA" id="ARBA00022741"/>
    </source>
</evidence>
<keyword evidence="6 14" id="KW-0378">Hydrolase</keyword>
<comment type="catalytic activity">
    <reaction evidence="12 14">
        <text>ATP + H2O = ADP + phosphate + H(+)</text>
        <dbReference type="Rhea" id="RHEA:13065"/>
        <dbReference type="ChEBI" id="CHEBI:15377"/>
        <dbReference type="ChEBI" id="CHEBI:15378"/>
        <dbReference type="ChEBI" id="CHEBI:30616"/>
        <dbReference type="ChEBI" id="CHEBI:43474"/>
        <dbReference type="ChEBI" id="CHEBI:456216"/>
        <dbReference type="EC" id="5.6.2.3"/>
    </reaction>
</comment>
<dbReference type="EC" id="5.6.2.3" evidence="13 14"/>
<comment type="function">
    <text evidence="11 14">The main replicative DNA helicase, it participates in initiation and elongation during chromosome replication. Travels ahead of the DNA replisome, separating dsDNA into templates for DNA synthesis. A processive ATP-dependent 5'-3' DNA helicase it has DNA-dependent ATPase activity.</text>
</comment>
<dbReference type="RefSeq" id="WP_150064259.1">
    <property type="nucleotide sequence ID" value="NZ_JACHII010000031.1"/>
</dbReference>
<keyword evidence="17" id="KW-1185">Reference proteome</keyword>
<dbReference type="GO" id="GO:0003677">
    <property type="term" value="F:DNA binding"/>
    <property type="evidence" value="ECO:0007669"/>
    <property type="project" value="UniProtKB-UniRule"/>
</dbReference>
<comment type="similarity">
    <text evidence="1 14">Belongs to the helicase family. DnaB subfamily.</text>
</comment>
<evidence type="ECO:0000256" key="11">
    <source>
        <dbReference type="ARBA" id="ARBA00044932"/>
    </source>
</evidence>
<evidence type="ECO:0000313" key="17">
    <source>
        <dbReference type="Proteomes" id="UP000324065"/>
    </source>
</evidence>
<evidence type="ECO:0000256" key="10">
    <source>
        <dbReference type="ARBA" id="ARBA00023235"/>
    </source>
</evidence>
<dbReference type="PANTHER" id="PTHR30153:SF2">
    <property type="entry name" value="REPLICATIVE DNA HELICASE"/>
    <property type="match status" value="1"/>
</dbReference>
<evidence type="ECO:0000256" key="4">
    <source>
        <dbReference type="ARBA" id="ARBA00022705"/>
    </source>
</evidence>
<keyword evidence="3 14" id="KW-0639">Primosome</keyword>
<dbReference type="OrthoDB" id="9773982at2"/>
<dbReference type="Gene3D" id="1.10.860.10">
    <property type="entry name" value="DNAb Helicase, Chain A"/>
    <property type="match status" value="1"/>
</dbReference>
<keyword evidence="9 14" id="KW-0238">DNA-binding</keyword>
<dbReference type="InterPro" id="IPR007693">
    <property type="entry name" value="DNA_helicase_DnaB-like_N"/>
</dbReference>
<dbReference type="SUPFAM" id="SSF52540">
    <property type="entry name" value="P-loop containing nucleoside triphosphate hydrolases"/>
    <property type="match status" value="1"/>
</dbReference>
<organism evidence="16 17">
    <name type="scientific">Roseospira marina</name>
    <dbReference type="NCBI Taxonomy" id="140057"/>
    <lineage>
        <taxon>Bacteria</taxon>
        <taxon>Pseudomonadati</taxon>
        <taxon>Pseudomonadota</taxon>
        <taxon>Alphaproteobacteria</taxon>
        <taxon>Rhodospirillales</taxon>
        <taxon>Rhodospirillaceae</taxon>
        <taxon>Roseospira</taxon>
    </lineage>
</organism>
<evidence type="ECO:0000313" key="16">
    <source>
        <dbReference type="EMBL" id="KAA5603007.1"/>
    </source>
</evidence>
<dbReference type="Pfam" id="PF00772">
    <property type="entry name" value="DnaB"/>
    <property type="match status" value="1"/>
</dbReference>